<evidence type="ECO:0000313" key="1">
    <source>
        <dbReference type="EMBL" id="MDH0145140.1"/>
    </source>
</evidence>
<sequence length="122" mass="13750">MSGYLKLSDMSQAQRDEYLIYAAAMVVREAGVDMPDEVAAEFFFWSESRAGYEYGLLDTVFNCLAYILRTRRMDDDVIMAFAEMLEVDANPDVTAGVVLELATFAMKVEDGLVPKLQKKDIQ</sequence>
<reference evidence="1" key="1">
    <citation type="submission" date="2022-09" db="EMBL/GenBank/DDBJ databases">
        <title>Intensive care unit water sources are persistently colonized with multi-drug resistant bacteria and are the site of extensive horizontal gene transfer of antibiotic resistance genes.</title>
        <authorList>
            <person name="Diorio-Toth L."/>
        </authorList>
    </citation>
    <scope>NUCLEOTIDE SEQUENCE</scope>
    <source>
        <strain evidence="1">GD04147</strain>
    </source>
</reference>
<protein>
    <submittedName>
        <fullName evidence="1">Uncharacterized protein</fullName>
    </submittedName>
</protein>
<comment type="caution">
    <text evidence="1">The sequence shown here is derived from an EMBL/GenBank/DDBJ whole genome shotgun (WGS) entry which is preliminary data.</text>
</comment>
<dbReference type="EMBL" id="JAODZE010000001">
    <property type="protein sequence ID" value="MDH0145140.1"/>
    <property type="molecule type" value="Genomic_DNA"/>
</dbReference>
<gene>
    <name evidence="1" type="ORF">N7335_01905</name>
</gene>
<dbReference type="RefSeq" id="WP_279647917.1">
    <property type="nucleotide sequence ID" value="NZ_JAODZE010000001.1"/>
</dbReference>
<proteinExistence type="predicted"/>
<organism evidence="1 2">
    <name type="scientific">Stutzerimonas stutzeri</name>
    <name type="common">Pseudomonas stutzeri</name>
    <dbReference type="NCBI Taxonomy" id="316"/>
    <lineage>
        <taxon>Bacteria</taxon>
        <taxon>Pseudomonadati</taxon>
        <taxon>Pseudomonadota</taxon>
        <taxon>Gammaproteobacteria</taxon>
        <taxon>Pseudomonadales</taxon>
        <taxon>Pseudomonadaceae</taxon>
        <taxon>Stutzerimonas</taxon>
    </lineage>
</organism>
<name>A0AA42H6K1_STUST</name>
<accession>A0AA42H6K1</accession>
<dbReference type="AlphaFoldDB" id="A0AA42H6K1"/>
<evidence type="ECO:0000313" key="2">
    <source>
        <dbReference type="Proteomes" id="UP001158076"/>
    </source>
</evidence>
<dbReference type="Proteomes" id="UP001158076">
    <property type="component" value="Unassembled WGS sequence"/>
</dbReference>